<dbReference type="AlphaFoldDB" id="A0AAD7MTQ4"/>
<evidence type="ECO:0000313" key="2">
    <source>
        <dbReference type="EMBL" id="KAJ7732593.1"/>
    </source>
</evidence>
<gene>
    <name evidence="2" type="ORF">DFH07DRAFT_780889</name>
</gene>
<reference evidence="2" key="1">
    <citation type="submission" date="2023-03" db="EMBL/GenBank/DDBJ databases">
        <title>Massive genome expansion in bonnet fungi (Mycena s.s.) driven by repeated elements and novel gene families across ecological guilds.</title>
        <authorList>
            <consortium name="Lawrence Berkeley National Laboratory"/>
            <person name="Harder C.B."/>
            <person name="Miyauchi S."/>
            <person name="Viragh M."/>
            <person name="Kuo A."/>
            <person name="Thoen E."/>
            <person name="Andreopoulos B."/>
            <person name="Lu D."/>
            <person name="Skrede I."/>
            <person name="Drula E."/>
            <person name="Henrissat B."/>
            <person name="Morin E."/>
            <person name="Kohler A."/>
            <person name="Barry K."/>
            <person name="LaButti K."/>
            <person name="Morin E."/>
            <person name="Salamov A."/>
            <person name="Lipzen A."/>
            <person name="Mereny Z."/>
            <person name="Hegedus B."/>
            <person name="Baldrian P."/>
            <person name="Stursova M."/>
            <person name="Weitz H."/>
            <person name="Taylor A."/>
            <person name="Grigoriev I.V."/>
            <person name="Nagy L.G."/>
            <person name="Martin F."/>
            <person name="Kauserud H."/>
        </authorList>
    </citation>
    <scope>NUCLEOTIDE SEQUENCE</scope>
    <source>
        <strain evidence="2">CBHHK188m</strain>
    </source>
</reference>
<keyword evidence="3" id="KW-1185">Reference proteome</keyword>
<sequence length="312" mass="34566">MSHLPYELQKVHTQAESIQSWRSGSSHLCYFTRENRTEGGIQCEIDEAGELLKTLCNDFQSFVYLDLGMLSGTKKGSNVNSQELSCCYNRGPEFQDCLHVACACGERTQMSDEALGQQSRADLKLCIQHRNSLGISVPLITVEVEKVRYIPANTNTPMVEYEEHGEVPMSLIASSKRVMIKSQNLYECLWDSIHNDGLHLGTPEQRFNLGDTFEQSPGHHKVEDPLSSPRTQVVQKRKERPPGSPDVDASPERPEESPEVLLSAVLATPQLGRPRQDGDQVIIEDSGGKHVTPDGPGQVQEGVQSDPEEAGQ</sequence>
<accession>A0AAD7MTQ4</accession>
<protein>
    <submittedName>
        <fullName evidence="2">Uncharacterized protein</fullName>
    </submittedName>
</protein>
<evidence type="ECO:0000256" key="1">
    <source>
        <dbReference type="SAM" id="MobiDB-lite"/>
    </source>
</evidence>
<dbReference type="EMBL" id="JARJLG010000174">
    <property type="protein sequence ID" value="KAJ7732593.1"/>
    <property type="molecule type" value="Genomic_DNA"/>
</dbReference>
<organism evidence="2 3">
    <name type="scientific">Mycena maculata</name>
    <dbReference type="NCBI Taxonomy" id="230809"/>
    <lineage>
        <taxon>Eukaryota</taxon>
        <taxon>Fungi</taxon>
        <taxon>Dikarya</taxon>
        <taxon>Basidiomycota</taxon>
        <taxon>Agaricomycotina</taxon>
        <taxon>Agaricomycetes</taxon>
        <taxon>Agaricomycetidae</taxon>
        <taxon>Agaricales</taxon>
        <taxon>Marasmiineae</taxon>
        <taxon>Mycenaceae</taxon>
        <taxon>Mycena</taxon>
    </lineage>
</organism>
<feature type="region of interest" description="Disordered" evidence="1">
    <location>
        <begin position="208"/>
        <end position="312"/>
    </location>
</feature>
<comment type="caution">
    <text evidence="2">The sequence shown here is derived from an EMBL/GenBank/DDBJ whole genome shotgun (WGS) entry which is preliminary data.</text>
</comment>
<proteinExistence type="predicted"/>
<evidence type="ECO:0000313" key="3">
    <source>
        <dbReference type="Proteomes" id="UP001215280"/>
    </source>
</evidence>
<name>A0AAD7MTQ4_9AGAR</name>
<dbReference type="Proteomes" id="UP001215280">
    <property type="component" value="Unassembled WGS sequence"/>
</dbReference>